<dbReference type="EMBL" id="VTWT01000002">
    <property type="protein sequence ID" value="KAA9340865.1"/>
    <property type="molecule type" value="Genomic_DNA"/>
</dbReference>
<organism evidence="1 2">
    <name type="scientific">Adhaeribacter soli</name>
    <dbReference type="NCBI Taxonomy" id="2607655"/>
    <lineage>
        <taxon>Bacteria</taxon>
        <taxon>Pseudomonadati</taxon>
        <taxon>Bacteroidota</taxon>
        <taxon>Cytophagia</taxon>
        <taxon>Cytophagales</taxon>
        <taxon>Hymenobacteraceae</taxon>
        <taxon>Adhaeribacter</taxon>
    </lineage>
</organism>
<comment type="caution">
    <text evidence="1">The sequence shown here is derived from an EMBL/GenBank/DDBJ whole genome shotgun (WGS) entry which is preliminary data.</text>
</comment>
<protein>
    <submittedName>
        <fullName evidence="1">T9SS type A sorting domain-containing protein</fullName>
    </submittedName>
</protein>
<proteinExistence type="predicted"/>
<dbReference type="RefSeq" id="WP_150902792.1">
    <property type="nucleotide sequence ID" value="NZ_VTWT01000002.1"/>
</dbReference>
<dbReference type="InterPro" id="IPR026444">
    <property type="entry name" value="Secre_tail"/>
</dbReference>
<dbReference type="Proteomes" id="UP000326570">
    <property type="component" value="Unassembled WGS sequence"/>
</dbReference>
<evidence type="ECO:0000313" key="2">
    <source>
        <dbReference type="Proteomes" id="UP000326570"/>
    </source>
</evidence>
<name>A0A5N1J449_9BACT</name>
<gene>
    <name evidence="1" type="ORF">F0P94_05395</name>
</gene>
<evidence type="ECO:0000313" key="1">
    <source>
        <dbReference type="EMBL" id="KAA9340865.1"/>
    </source>
</evidence>
<dbReference type="NCBIfam" id="TIGR04183">
    <property type="entry name" value="Por_Secre_tail"/>
    <property type="match status" value="1"/>
</dbReference>
<accession>A0A5N1J449</accession>
<sequence length="44" mass="5176">MKKLLFPTNDQIHYPLPLNNLPKGVYVVQLETENGRQTQRLVIR</sequence>
<dbReference type="AlphaFoldDB" id="A0A5N1J449"/>
<keyword evidence="2" id="KW-1185">Reference proteome</keyword>
<reference evidence="1 2" key="1">
    <citation type="submission" date="2019-09" db="EMBL/GenBank/DDBJ databases">
        <title>Genome sequence of Adhaeribacter sp. M2.</title>
        <authorList>
            <person name="Srinivasan S."/>
        </authorList>
    </citation>
    <scope>NUCLEOTIDE SEQUENCE [LARGE SCALE GENOMIC DNA]</scope>
    <source>
        <strain evidence="1 2">M2</strain>
    </source>
</reference>